<protein>
    <recommendedName>
        <fullName evidence="3">Autotransporter domain-containing protein</fullName>
    </recommendedName>
</protein>
<dbReference type="InterPro" id="IPR006315">
    <property type="entry name" value="OM_autotransptr_brl_dom"/>
</dbReference>
<dbReference type="PROSITE" id="PS51208">
    <property type="entry name" value="AUTOTRANSPORTER"/>
    <property type="match status" value="1"/>
</dbReference>
<gene>
    <name evidence="4" type="ORF">CEG14_14385</name>
</gene>
<sequence>MALAKAYLRLPQTLTLTLATAAATAWVAPAAQAQSAAQLIRAEVNRRAAEGVAMGQTGSLLLLESELGAASQRQGELRNGGRGGLWARAGGSRFKVDGDDAGQFDNDVGYGAIGGDYGWDLSTGKLYLGAFVGLGSADQDDNDIMKGKSRTKYLGTYLTYVDTSGFYVDAVSKVGRIKDEVKFDLPATWAPTATATSTPPTPAAWSWAITTSSRTNGSSSRNCRPSTRAAARPRCRAAPACARAATSRSRRAPPCAPT</sequence>
<dbReference type="AlphaFoldDB" id="A0A261SFK6"/>
<feature type="signal peptide" evidence="2">
    <location>
        <begin position="1"/>
        <end position="33"/>
    </location>
</feature>
<accession>A0A261SFK6</accession>
<organism evidence="4 5">
    <name type="scientific">Bordetella genomosp. 1</name>
    <dbReference type="NCBI Taxonomy" id="1395607"/>
    <lineage>
        <taxon>Bacteria</taxon>
        <taxon>Pseudomonadati</taxon>
        <taxon>Pseudomonadota</taxon>
        <taxon>Betaproteobacteria</taxon>
        <taxon>Burkholderiales</taxon>
        <taxon>Alcaligenaceae</taxon>
        <taxon>Bordetella</taxon>
    </lineage>
</organism>
<dbReference type="PANTHER" id="PTHR35037">
    <property type="entry name" value="C-TERMINAL REGION OF AIDA-LIKE PROTEIN"/>
    <property type="match status" value="1"/>
</dbReference>
<proteinExistence type="predicted"/>
<dbReference type="InterPro" id="IPR036709">
    <property type="entry name" value="Autotransporte_beta_dom_sf"/>
</dbReference>
<dbReference type="EMBL" id="NEVL01000003">
    <property type="protein sequence ID" value="OZI36208.1"/>
    <property type="molecule type" value="Genomic_DNA"/>
</dbReference>
<dbReference type="GO" id="GO:0019867">
    <property type="term" value="C:outer membrane"/>
    <property type="evidence" value="ECO:0007669"/>
    <property type="project" value="InterPro"/>
</dbReference>
<feature type="domain" description="Autotransporter" evidence="3">
    <location>
        <begin position="78"/>
        <end position="258"/>
    </location>
</feature>
<dbReference type="NCBIfam" id="TIGR01414">
    <property type="entry name" value="autotrans_barl"/>
    <property type="match status" value="1"/>
</dbReference>
<comment type="caution">
    <text evidence="4">The sequence shown here is derived from an EMBL/GenBank/DDBJ whole genome shotgun (WGS) entry which is preliminary data.</text>
</comment>
<feature type="region of interest" description="Disordered" evidence="1">
    <location>
        <begin position="212"/>
        <end position="235"/>
    </location>
</feature>
<dbReference type="SUPFAM" id="SSF103515">
    <property type="entry name" value="Autotransporter"/>
    <property type="match status" value="1"/>
</dbReference>
<evidence type="ECO:0000313" key="5">
    <source>
        <dbReference type="Proteomes" id="UP000217005"/>
    </source>
</evidence>
<name>A0A261SFK6_9BORD</name>
<dbReference type="PANTHER" id="PTHR35037:SF7">
    <property type="entry name" value="AUTOTRANSPORTER"/>
    <property type="match status" value="1"/>
</dbReference>
<feature type="chain" id="PRO_5012447174" description="Autotransporter domain-containing protein" evidence="2">
    <location>
        <begin position="34"/>
        <end position="258"/>
    </location>
</feature>
<evidence type="ECO:0000313" key="4">
    <source>
        <dbReference type="EMBL" id="OZI36208.1"/>
    </source>
</evidence>
<reference evidence="4 5" key="1">
    <citation type="submission" date="2017-05" db="EMBL/GenBank/DDBJ databases">
        <title>Complete and WGS of Bordetella genogroups.</title>
        <authorList>
            <person name="Spilker T."/>
            <person name="LiPuma J."/>
        </authorList>
    </citation>
    <scope>NUCLEOTIDE SEQUENCE [LARGE SCALE GENOMIC DNA]</scope>
    <source>
        <strain evidence="4 5">AU17610</strain>
    </source>
</reference>
<dbReference type="Gene3D" id="2.40.128.130">
    <property type="entry name" value="Autotransporter beta-domain"/>
    <property type="match status" value="1"/>
</dbReference>
<evidence type="ECO:0000259" key="3">
    <source>
        <dbReference type="PROSITE" id="PS51208"/>
    </source>
</evidence>
<evidence type="ECO:0000256" key="2">
    <source>
        <dbReference type="SAM" id="SignalP"/>
    </source>
</evidence>
<evidence type="ECO:0000256" key="1">
    <source>
        <dbReference type="SAM" id="MobiDB-lite"/>
    </source>
</evidence>
<dbReference type="InterPro" id="IPR005546">
    <property type="entry name" value="Autotransporte_beta"/>
</dbReference>
<dbReference type="Proteomes" id="UP000217005">
    <property type="component" value="Unassembled WGS sequence"/>
</dbReference>
<keyword evidence="2" id="KW-0732">Signal</keyword>
<dbReference type="Pfam" id="PF03797">
    <property type="entry name" value="Autotransporter"/>
    <property type="match status" value="1"/>
</dbReference>
<dbReference type="InterPro" id="IPR051551">
    <property type="entry name" value="Autotransporter_adhesion"/>
</dbReference>